<dbReference type="RefSeq" id="WP_075129613.1">
    <property type="nucleotide sequence ID" value="NZ_MSIE01000081.1"/>
</dbReference>
<comment type="caution">
    <text evidence="2">The sequence shown here is derived from an EMBL/GenBank/DDBJ whole genome shotgun (WGS) entry which is preliminary data.</text>
</comment>
<sequence length="280" mass="29831">MDRNTVLVTGATGKTGRRLVPLLVERGATVRAATRPGFDWWDESTYEPALTGVEAVYLVNAHLSGEVTDPSEQVRAFLDCAGSVGTRRVVLLSSFGVDQAPDDDGLRRTELLVEKSGVPATILRPAAFMQNFSERHWSGMAETIRDRGEIVMPGGTARVGYVSTDDIAEVAAAALTENGHEGRGYTLTGPEALTLAEVAEHISRALNRHVRYRESDEDAMRERLVAAGASPAFAAYGAALYVAAVTGNAMATVTDDVSAVTGRPETSFAEYAAGAVSAWR</sequence>
<name>A0A1Q8C6E7_9PSEU</name>
<gene>
    <name evidence="2" type="ORF">BU204_32415</name>
</gene>
<dbReference type="STRING" id="1912961.BU204_32415"/>
<dbReference type="PANTHER" id="PTHR43162">
    <property type="match status" value="1"/>
</dbReference>
<dbReference type="AlphaFoldDB" id="A0A1Q8C6E7"/>
<protein>
    <recommendedName>
        <fullName evidence="1">NmrA-like domain-containing protein</fullName>
    </recommendedName>
</protein>
<dbReference type="Pfam" id="PF05368">
    <property type="entry name" value="NmrA"/>
    <property type="match status" value="1"/>
</dbReference>
<dbReference type="Gene3D" id="3.90.25.10">
    <property type="entry name" value="UDP-galactose 4-epimerase, domain 1"/>
    <property type="match status" value="1"/>
</dbReference>
<dbReference type="InterPro" id="IPR051604">
    <property type="entry name" value="Ergot_Alk_Oxidoreductase"/>
</dbReference>
<evidence type="ECO:0000313" key="3">
    <source>
        <dbReference type="Proteomes" id="UP000185596"/>
    </source>
</evidence>
<dbReference type="Gene3D" id="3.40.50.720">
    <property type="entry name" value="NAD(P)-binding Rossmann-like Domain"/>
    <property type="match status" value="1"/>
</dbReference>
<feature type="domain" description="NmrA-like" evidence="1">
    <location>
        <begin position="42"/>
        <end position="222"/>
    </location>
</feature>
<dbReference type="SUPFAM" id="SSF51735">
    <property type="entry name" value="NAD(P)-binding Rossmann-fold domains"/>
    <property type="match status" value="1"/>
</dbReference>
<organism evidence="2 3">
    <name type="scientific">Actinophytocola xanthii</name>
    <dbReference type="NCBI Taxonomy" id="1912961"/>
    <lineage>
        <taxon>Bacteria</taxon>
        <taxon>Bacillati</taxon>
        <taxon>Actinomycetota</taxon>
        <taxon>Actinomycetes</taxon>
        <taxon>Pseudonocardiales</taxon>
        <taxon>Pseudonocardiaceae</taxon>
    </lineage>
</organism>
<accession>A0A1Q8C6E7</accession>
<dbReference type="EMBL" id="MSIE01000081">
    <property type="protein sequence ID" value="OLF09923.1"/>
    <property type="molecule type" value="Genomic_DNA"/>
</dbReference>
<dbReference type="PANTHER" id="PTHR43162:SF1">
    <property type="entry name" value="PRESTALK A DIFFERENTIATION PROTEIN A"/>
    <property type="match status" value="1"/>
</dbReference>
<dbReference type="OrthoDB" id="3250520at2"/>
<dbReference type="Proteomes" id="UP000185596">
    <property type="component" value="Unassembled WGS sequence"/>
</dbReference>
<reference evidence="2 3" key="1">
    <citation type="submission" date="2016-12" db="EMBL/GenBank/DDBJ databases">
        <title>The draft genome sequence of Actinophytocola sp. 11-183.</title>
        <authorList>
            <person name="Wang W."/>
            <person name="Yuan L."/>
        </authorList>
    </citation>
    <scope>NUCLEOTIDE SEQUENCE [LARGE SCALE GENOMIC DNA]</scope>
    <source>
        <strain evidence="2 3">11-183</strain>
    </source>
</reference>
<keyword evidence="3" id="KW-1185">Reference proteome</keyword>
<dbReference type="InterPro" id="IPR008030">
    <property type="entry name" value="NmrA-like"/>
</dbReference>
<evidence type="ECO:0000313" key="2">
    <source>
        <dbReference type="EMBL" id="OLF09923.1"/>
    </source>
</evidence>
<proteinExistence type="predicted"/>
<dbReference type="InterPro" id="IPR036291">
    <property type="entry name" value="NAD(P)-bd_dom_sf"/>
</dbReference>
<evidence type="ECO:0000259" key="1">
    <source>
        <dbReference type="Pfam" id="PF05368"/>
    </source>
</evidence>